<dbReference type="OrthoDB" id="8686772at2"/>
<proteinExistence type="predicted"/>
<sequence>MIARSLTAGERTLAASIFGDAIDYDAVEIRNAKWAFFQPARVTMAPMGHIHFNPKGGLYCENFCDRSLSLQGHFIHEMTHVWQAQKMGRWYLVVMRHPWSRYDYALRPGWPLARYGLEQQAEIVRHVFLLRRGVHVPGAPPLASYEGILPFTPSMR</sequence>
<gene>
    <name evidence="1" type="ORF">FSZ31_05500</name>
</gene>
<keyword evidence="2" id="KW-1185">Reference proteome</keyword>
<reference evidence="1 2" key="1">
    <citation type="submission" date="2019-08" db="EMBL/GenBank/DDBJ databases">
        <title>Sphingorhabdus soil sp. nov., isolated from arctic soil.</title>
        <authorList>
            <person name="Liu Y."/>
        </authorList>
    </citation>
    <scope>NUCLEOTIDE SEQUENCE [LARGE SCALE GENOMIC DNA]</scope>
    <source>
        <strain evidence="1 2">D-2Q-5-6</strain>
    </source>
</reference>
<dbReference type="EMBL" id="VOPY01000001">
    <property type="protein sequence ID" value="TXC74170.1"/>
    <property type="molecule type" value="Genomic_DNA"/>
</dbReference>
<dbReference type="Proteomes" id="UP000321129">
    <property type="component" value="Unassembled WGS sequence"/>
</dbReference>
<accession>A0A5C6UNJ3</accession>
<organism evidence="1 2">
    <name type="scientific">Flavisphingopyxis soli</name>
    <dbReference type="NCBI Taxonomy" id="2601267"/>
    <lineage>
        <taxon>Bacteria</taxon>
        <taxon>Pseudomonadati</taxon>
        <taxon>Pseudomonadota</taxon>
        <taxon>Alphaproteobacteria</taxon>
        <taxon>Sphingomonadales</taxon>
        <taxon>Sphingopyxidaceae</taxon>
        <taxon>Flavisphingopyxis</taxon>
    </lineage>
</organism>
<dbReference type="RefSeq" id="WP_147122054.1">
    <property type="nucleotide sequence ID" value="NZ_VOPY01000001.1"/>
</dbReference>
<evidence type="ECO:0000313" key="1">
    <source>
        <dbReference type="EMBL" id="TXC74170.1"/>
    </source>
</evidence>
<evidence type="ECO:0000313" key="2">
    <source>
        <dbReference type="Proteomes" id="UP000321129"/>
    </source>
</evidence>
<dbReference type="AlphaFoldDB" id="A0A5C6UNJ3"/>
<name>A0A5C6UNJ3_9SPHN</name>
<protein>
    <submittedName>
        <fullName evidence="1">Vgr related protein</fullName>
    </submittedName>
</protein>
<comment type="caution">
    <text evidence="1">The sequence shown here is derived from an EMBL/GenBank/DDBJ whole genome shotgun (WGS) entry which is preliminary data.</text>
</comment>